<dbReference type="InterPro" id="IPR003439">
    <property type="entry name" value="ABC_transporter-like_ATP-bd"/>
</dbReference>
<comment type="similarity">
    <text evidence="2">Belongs to the ABC transporter superfamily.</text>
</comment>
<dbReference type="CDD" id="cd03214">
    <property type="entry name" value="ABC_Iron-Siderophores_B12_Hemin"/>
    <property type="match status" value="1"/>
</dbReference>
<dbReference type="PANTHER" id="PTHR42771:SF2">
    <property type="entry name" value="IRON(3+)-HYDROXAMATE IMPORT ATP-BINDING PROTEIN FHUC"/>
    <property type="match status" value="1"/>
</dbReference>
<dbReference type="GO" id="GO:0016887">
    <property type="term" value="F:ATP hydrolysis activity"/>
    <property type="evidence" value="ECO:0007669"/>
    <property type="project" value="InterPro"/>
</dbReference>
<dbReference type="HOGENOM" id="CLU_000604_1_11_4"/>
<dbReference type="SUPFAM" id="SSF52540">
    <property type="entry name" value="P-loop containing nucleoside triphosphate hydrolases"/>
    <property type="match status" value="1"/>
</dbReference>
<keyword evidence="5" id="KW-0410">Iron transport</keyword>
<dbReference type="Gene3D" id="3.40.50.300">
    <property type="entry name" value="P-loop containing nucleotide triphosphate hydrolases"/>
    <property type="match status" value="1"/>
</dbReference>
<evidence type="ECO:0000256" key="1">
    <source>
        <dbReference type="ARBA" id="ARBA00004202"/>
    </source>
</evidence>
<dbReference type="FunFam" id="3.40.50.300:FF:000134">
    <property type="entry name" value="Iron-enterobactin ABC transporter ATP-binding protein"/>
    <property type="match status" value="1"/>
</dbReference>
<comment type="subcellular location">
    <subcellularLocation>
        <location evidence="1">Cell membrane</location>
        <topology evidence="1">Peripheral membrane protein</topology>
    </subcellularLocation>
</comment>
<keyword evidence="13" id="KW-1185">Reference proteome</keyword>
<dbReference type="RefSeq" id="WP_038487664.1">
    <property type="nucleotide sequence ID" value="NZ_CP009962.1"/>
</dbReference>
<evidence type="ECO:0000256" key="9">
    <source>
        <dbReference type="ARBA" id="ARBA00023065"/>
    </source>
</evidence>
<dbReference type="KEGG" id="care:LT85_1812"/>
<gene>
    <name evidence="12" type="ORF">LT85_1812</name>
</gene>
<keyword evidence="9" id="KW-0406">Ion transport</keyword>
<dbReference type="STRING" id="279058.LT85_1812"/>
<evidence type="ECO:0000256" key="3">
    <source>
        <dbReference type="ARBA" id="ARBA00022448"/>
    </source>
</evidence>
<evidence type="ECO:0000256" key="6">
    <source>
        <dbReference type="ARBA" id="ARBA00022741"/>
    </source>
</evidence>
<evidence type="ECO:0000259" key="11">
    <source>
        <dbReference type="PROSITE" id="PS50893"/>
    </source>
</evidence>
<dbReference type="GO" id="GO:0006826">
    <property type="term" value="P:iron ion transport"/>
    <property type="evidence" value="ECO:0007669"/>
    <property type="project" value="UniProtKB-KW"/>
</dbReference>
<dbReference type="PROSITE" id="PS50893">
    <property type="entry name" value="ABC_TRANSPORTER_2"/>
    <property type="match status" value="1"/>
</dbReference>
<keyword evidence="3" id="KW-0813">Transport</keyword>
<accession>A0A0A1FB23</accession>
<keyword evidence="7" id="KW-0067">ATP-binding</keyword>
<dbReference type="OrthoDB" id="5296765at2"/>
<proteinExistence type="inferred from homology"/>
<reference evidence="13" key="1">
    <citation type="journal article" date="2014" name="Soil Biol. Biochem.">
        <title>Structure and function of bacterial communities in ageing soils: Insights from the Mendocino ecological staircase.</title>
        <authorList>
            <person name="Uroz S."/>
            <person name="Tech J.J."/>
            <person name="Sawaya N.A."/>
            <person name="Frey-Klett P."/>
            <person name="Leveau J.H.J."/>
        </authorList>
    </citation>
    <scope>NUCLEOTIDE SEQUENCE [LARGE SCALE GENOMIC DNA]</scope>
    <source>
        <strain evidence="13">Cal35</strain>
    </source>
</reference>
<sequence length="278" mass="30002">MRNEQTLMVQDLYACHQKMPVLHGINLRIDPGKVTVIVGPNGCGKSTLLRCMARLHKPSQGVVRIGDDDLWQLRPQLAARRLALLPQAPQAPEGISVGGLVRYGRHPHQGLLQQWSADDERAVRHAMQATDVMSLAERPLEQLSGGQRQRCWLAMVLAQETPLLLLDEPTSMLDLGHQVDVLNRIRLLAAAGRGVVMVLHDLMAAARYADTLVAMRNGRVLASGAARDIVTPELVRQLYEVEADVLAAPGDGAPVVVPVAAHGAVIAARANADSALVA</sequence>
<dbReference type="GO" id="GO:0005886">
    <property type="term" value="C:plasma membrane"/>
    <property type="evidence" value="ECO:0007669"/>
    <property type="project" value="UniProtKB-SubCell"/>
</dbReference>
<evidence type="ECO:0000256" key="10">
    <source>
        <dbReference type="ARBA" id="ARBA00023136"/>
    </source>
</evidence>
<dbReference type="EMBL" id="CP009962">
    <property type="protein sequence ID" value="AIY40970.1"/>
    <property type="molecule type" value="Genomic_DNA"/>
</dbReference>
<keyword evidence="4" id="KW-1003">Cell membrane</keyword>
<feature type="domain" description="ABC transporter" evidence="11">
    <location>
        <begin position="7"/>
        <end position="242"/>
    </location>
</feature>
<keyword evidence="8" id="KW-0408">Iron</keyword>
<evidence type="ECO:0000256" key="5">
    <source>
        <dbReference type="ARBA" id="ARBA00022496"/>
    </source>
</evidence>
<dbReference type="SMART" id="SM00382">
    <property type="entry name" value="AAA"/>
    <property type="match status" value="1"/>
</dbReference>
<dbReference type="InterPro" id="IPR051535">
    <property type="entry name" value="Siderophore_ABC-ATPase"/>
</dbReference>
<evidence type="ECO:0000256" key="8">
    <source>
        <dbReference type="ARBA" id="ARBA00023004"/>
    </source>
</evidence>
<dbReference type="InterPro" id="IPR003593">
    <property type="entry name" value="AAA+_ATPase"/>
</dbReference>
<protein>
    <submittedName>
        <fullName evidence="12">ABC-type Fe3+-siderophore transport system</fullName>
    </submittedName>
</protein>
<evidence type="ECO:0000256" key="2">
    <source>
        <dbReference type="ARBA" id="ARBA00005417"/>
    </source>
</evidence>
<evidence type="ECO:0000256" key="4">
    <source>
        <dbReference type="ARBA" id="ARBA00022475"/>
    </source>
</evidence>
<dbReference type="AlphaFoldDB" id="A0A0A1FB23"/>
<dbReference type="Proteomes" id="UP000030302">
    <property type="component" value="Chromosome"/>
</dbReference>
<evidence type="ECO:0000313" key="13">
    <source>
        <dbReference type="Proteomes" id="UP000030302"/>
    </source>
</evidence>
<dbReference type="Pfam" id="PF00005">
    <property type="entry name" value="ABC_tran"/>
    <property type="match status" value="1"/>
</dbReference>
<keyword evidence="6" id="KW-0547">Nucleotide-binding</keyword>
<evidence type="ECO:0000256" key="7">
    <source>
        <dbReference type="ARBA" id="ARBA00022840"/>
    </source>
</evidence>
<dbReference type="InterPro" id="IPR027417">
    <property type="entry name" value="P-loop_NTPase"/>
</dbReference>
<evidence type="ECO:0000313" key="12">
    <source>
        <dbReference type="EMBL" id="AIY40970.1"/>
    </source>
</evidence>
<name>A0A0A1FB23_9BURK</name>
<organism evidence="12 13">
    <name type="scientific">Collimonas arenae</name>
    <dbReference type="NCBI Taxonomy" id="279058"/>
    <lineage>
        <taxon>Bacteria</taxon>
        <taxon>Pseudomonadati</taxon>
        <taxon>Pseudomonadota</taxon>
        <taxon>Betaproteobacteria</taxon>
        <taxon>Burkholderiales</taxon>
        <taxon>Oxalobacteraceae</taxon>
        <taxon>Collimonas</taxon>
    </lineage>
</organism>
<dbReference type="GO" id="GO:0005524">
    <property type="term" value="F:ATP binding"/>
    <property type="evidence" value="ECO:0007669"/>
    <property type="project" value="UniProtKB-KW"/>
</dbReference>
<keyword evidence="10" id="KW-0472">Membrane</keyword>
<dbReference type="PANTHER" id="PTHR42771">
    <property type="entry name" value="IRON(3+)-HYDROXAMATE IMPORT ATP-BINDING PROTEIN FHUC"/>
    <property type="match status" value="1"/>
</dbReference>